<evidence type="ECO:0000313" key="3">
    <source>
        <dbReference type="Proteomes" id="UP000006672"/>
    </source>
</evidence>
<dbReference type="CTD" id="66057972"/>
<dbReference type="WBParaSite" id="Bm14101.1">
    <property type="protein sequence ID" value="Bm14101.1"/>
    <property type="gene ID" value="WBGene00234362"/>
</dbReference>
<dbReference type="GeneID" id="66057972"/>
<sequence length="53" mass="6151">NIYRKYLHQLISTGDIWIGWLKFTSSNFSSKTFNDSSFKLSIKIIGKLYSLSC</sequence>
<evidence type="ECO:0000313" key="4">
    <source>
        <dbReference type="WBParaSite" id="Bm14101.1"/>
    </source>
</evidence>
<organism evidence="3 4">
    <name type="scientific">Brugia malayi</name>
    <name type="common">Filarial nematode worm</name>
    <dbReference type="NCBI Taxonomy" id="6279"/>
    <lineage>
        <taxon>Eukaryota</taxon>
        <taxon>Metazoa</taxon>
        <taxon>Ecdysozoa</taxon>
        <taxon>Nematoda</taxon>
        <taxon>Chromadorea</taxon>
        <taxon>Rhabditida</taxon>
        <taxon>Spirurina</taxon>
        <taxon>Spiruromorpha</taxon>
        <taxon>Filarioidea</taxon>
        <taxon>Onchocercidae</taxon>
        <taxon>Brugia</taxon>
    </lineage>
</organism>
<evidence type="ECO:0000313" key="5">
    <source>
        <dbReference type="WormBase" id="Bm14101"/>
    </source>
</evidence>
<dbReference type="AlphaFoldDB" id="A0A0K0J093"/>
<reference evidence="2" key="3">
    <citation type="submission" date="2019-04" db="EMBL/GenBank/DDBJ databases">
        <authorList>
            <person name="Howe K."/>
            <person name="Paulini M."/>
            <person name="Williams G."/>
        </authorList>
    </citation>
    <scope>NUCLEOTIDE SEQUENCE [LARGE SCALE GENOMIC DNA]</scope>
    <source>
        <strain evidence="2">FR3</strain>
    </source>
</reference>
<name>A0A0K0J093_BRUMA</name>
<reference evidence="1 3" key="1">
    <citation type="journal article" date="2007" name="Science">
        <title>Draft genome of the filarial nematode parasite Brugia malayi.</title>
        <authorList>
            <person name="Ghedin E."/>
            <person name="Wang S."/>
            <person name="Spiro D."/>
            <person name="Caler E."/>
            <person name="Zhao Q."/>
            <person name="Crabtree J."/>
            <person name="Allen J.E."/>
            <person name="Delcher A.L."/>
            <person name="Guiliano D.B."/>
            <person name="Miranda-Saavedra D."/>
            <person name="Angiuoli S.V."/>
            <person name="Creasy T."/>
            <person name="Amedeo P."/>
            <person name="Haas B."/>
            <person name="El-Sayed N.M."/>
            <person name="Wortman J.R."/>
            <person name="Feldblyum T."/>
            <person name="Tallon L."/>
            <person name="Schatz M."/>
            <person name="Shumway M."/>
            <person name="Koo H."/>
            <person name="Salzberg S.L."/>
            <person name="Schobel S."/>
            <person name="Pertea M."/>
            <person name="Pop M."/>
            <person name="White O."/>
            <person name="Barton G.J."/>
            <person name="Carlow C.K."/>
            <person name="Crawford M.J."/>
            <person name="Daub J."/>
            <person name="Dimmic M.W."/>
            <person name="Estes C.F."/>
            <person name="Foster J.M."/>
            <person name="Ganatra M."/>
            <person name="Gregory W.F."/>
            <person name="Johnson N.M."/>
            <person name="Jin J."/>
            <person name="Komuniecki R."/>
            <person name="Korf I."/>
            <person name="Kumar S."/>
            <person name="Laney S."/>
            <person name="Li B.W."/>
            <person name="Li W."/>
            <person name="Lindblom T.H."/>
            <person name="Lustigman S."/>
            <person name="Ma D."/>
            <person name="Maina C.V."/>
            <person name="Martin D.M."/>
            <person name="McCarter J.P."/>
            <person name="McReynolds L."/>
            <person name="Mitreva M."/>
            <person name="Nutman T.B."/>
            <person name="Parkinson J."/>
            <person name="Peregrin-Alvarez J.M."/>
            <person name="Poole C."/>
            <person name="Ren Q."/>
            <person name="Saunders L."/>
            <person name="Sluder A.E."/>
            <person name="Smith K."/>
            <person name="Stanke M."/>
            <person name="Unnasch T.R."/>
            <person name="Ware J."/>
            <person name="Wei A.D."/>
            <person name="Weil G."/>
            <person name="Williams D.J."/>
            <person name="Zhang Y."/>
            <person name="Williams S.A."/>
            <person name="Fraser-Liggett C."/>
            <person name="Slatko B."/>
            <person name="Blaxter M.L."/>
            <person name="Scott A.L."/>
        </authorList>
    </citation>
    <scope>NUCLEOTIDE SEQUENCE</scope>
    <source>
        <strain evidence="1 3">FR3</strain>
    </source>
</reference>
<dbReference type="Proteomes" id="UP000006672">
    <property type="component" value="Unassembled WGS sequence"/>
</dbReference>
<proteinExistence type="predicted"/>
<protein>
    <submittedName>
        <fullName evidence="1 4">Bm14101</fullName>
    </submittedName>
</protein>
<reference evidence="4" key="4">
    <citation type="submission" date="2019-12" db="UniProtKB">
        <authorList>
            <consortium name="WormBaseParasite"/>
        </authorList>
    </citation>
    <scope>IDENTIFICATION</scope>
</reference>
<reference evidence="1" key="2">
    <citation type="submission" date="2012-12" db="EMBL/GenBank/DDBJ databases">
        <authorList>
            <person name="Gao Y.W."/>
            <person name="Fan S.T."/>
            <person name="Sun H.T."/>
            <person name="Wang Z."/>
            <person name="Gao X.L."/>
            <person name="Li Y.G."/>
            <person name="Wang T.C."/>
            <person name="Zhang K."/>
            <person name="Xu W.W."/>
            <person name="Yu Z.J."/>
            <person name="Xia X.Z."/>
        </authorList>
    </citation>
    <scope>NUCLEOTIDE SEQUENCE</scope>
    <source>
        <strain evidence="1">FR3</strain>
    </source>
</reference>
<evidence type="ECO:0000313" key="2">
    <source>
        <dbReference type="EMBL" id="VIO92359.1"/>
    </source>
</evidence>
<dbReference type="KEGG" id="bmy:BM_BM14101"/>
<gene>
    <name evidence="1 4 5" type="ORF">Bm14101</name>
    <name evidence="2" type="ORF">BM_BM14101</name>
    <name evidence="1" type="ORF">BM_Bm14101</name>
</gene>
<dbReference type="WormBase" id="Bm14101">
    <property type="protein sequence ID" value="BM33469"/>
    <property type="gene ID" value="WBGene00234362"/>
</dbReference>
<accession>A0A0K0J093</accession>
<dbReference type="RefSeq" id="XP_042933535.1">
    <property type="nucleotide sequence ID" value="XM_043077601.1"/>
</dbReference>
<evidence type="ECO:0000313" key="1">
    <source>
        <dbReference type="EMBL" id="CDQ04489.1"/>
    </source>
</evidence>
<dbReference type="EMBL" id="LN855369">
    <property type="protein sequence ID" value="CDQ04489.1"/>
    <property type="molecule type" value="Genomic_DNA"/>
</dbReference>
<keyword evidence="3" id="KW-1185">Reference proteome</keyword>
<accession>A0A4E9F6G2</accession>
<dbReference type="EMBL" id="CAAKNF010000192">
    <property type="protein sequence ID" value="VIO92359.1"/>
    <property type="molecule type" value="Genomic_DNA"/>
</dbReference>